<organism evidence="1 3">
    <name type="scientific">Duganella violaceipulchra</name>
    <dbReference type="NCBI Taxonomy" id="2849652"/>
    <lineage>
        <taxon>Bacteria</taxon>
        <taxon>Pseudomonadati</taxon>
        <taxon>Pseudomonadota</taxon>
        <taxon>Betaproteobacteria</taxon>
        <taxon>Burkholderiales</taxon>
        <taxon>Oxalobacteraceae</taxon>
        <taxon>Telluria group</taxon>
        <taxon>Duganella</taxon>
    </lineage>
</organism>
<keyword evidence="4" id="KW-1185">Reference proteome</keyword>
<evidence type="ECO:0000313" key="2">
    <source>
        <dbReference type="EMBL" id="MCP2007109.1"/>
    </source>
</evidence>
<reference evidence="2" key="2">
    <citation type="submission" date="2022-03" db="EMBL/GenBank/DDBJ databases">
        <title>Genome Encyclopedia of Bacteria and Archaea VI: Functional Genomics of Type Strains.</title>
        <authorList>
            <person name="Whitman W."/>
        </authorList>
    </citation>
    <scope>NUCLEOTIDE SEQUENCE</scope>
    <source>
        <strain evidence="2">HSC-15S17</strain>
    </source>
</reference>
<proteinExistence type="predicted"/>
<dbReference type="Pfam" id="PF23812">
    <property type="entry name" value="Phage_TAC_18"/>
    <property type="match status" value="1"/>
</dbReference>
<dbReference type="Proteomes" id="UP001155901">
    <property type="component" value="Unassembled WGS sequence"/>
</dbReference>
<reference evidence="1" key="1">
    <citation type="submission" date="2021-07" db="EMBL/GenBank/DDBJ databases">
        <title>Characterization of violacein-producing bacteria and related species.</title>
        <authorList>
            <person name="Wilson H.S."/>
            <person name="De Leon M.E."/>
        </authorList>
    </citation>
    <scope>NUCLEOTIDE SEQUENCE</scope>
    <source>
        <strain evidence="1">HSC-15S17</strain>
    </source>
</reference>
<evidence type="ECO:0000313" key="3">
    <source>
        <dbReference type="Proteomes" id="UP001155901"/>
    </source>
</evidence>
<dbReference type="EMBL" id="JAHTGR010000006">
    <property type="protein sequence ID" value="MBV6321897.1"/>
    <property type="molecule type" value="Genomic_DNA"/>
</dbReference>
<dbReference type="Proteomes" id="UP001162889">
    <property type="component" value="Unassembled WGS sequence"/>
</dbReference>
<dbReference type="InterPro" id="IPR056919">
    <property type="entry name" value="Phage_TAC_18"/>
</dbReference>
<comment type="caution">
    <text evidence="1">The sequence shown here is derived from an EMBL/GenBank/DDBJ whole genome shotgun (WGS) entry which is preliminary data.</text>
</comment>
<dbReference type="EMBL" id="JALJZU010000001">
    <property type="protein sequence ID" value="MCP2007109.1"/>
    <property type="molecule type" value="Genomic_DNA"/>
</dbReference>
<gene>
    <name evidence="1" type="ORF">KVP70_13185</name>
    <name evidence="2" type="ORF">L1274_000797</name>
</gene>
<dbReference type="AlphaFoldDB" id="A0AA41L579"/>
<evidence type="ECO:0000313" key="4">
    <source>
        <dbReference type="Proteomes" id="UP001162889"/>
    </source>
</evidence>
<dbReference type="RefSeq" id="WP_217942686.1">
    <property type="nucleotide sequence ID" value="NZ_JALJZU010000001.1"/>
</dbReference>
<protein>
    <submittedName>
        <fullName evidence="1">Uncharacterized protein</fullName>
    </submittedName>
</protein>
<accession>A0AA41L579</accession>
<name>A0AA41L579_9BURK</name>
<evidence type="ECO:0000313" key="1">
    <source>
        <dbReference type="EMBL" id="MBV6321897.1"/>
    </source>
</evidence>
<sequence>MPLELEYLWLLFLKLSRKRQNGMGPNPITSEEVLAWCTRQQVVLTPSEHTVIDQIDDLFLSQQYKKEK</sequence>